<dbReference type="AlphaFoldDB" id="A0A5B8M679"/>
<comment type="catalytic activity">
    <reaction evidence="1">
        <text>ATP + protein L-histidine = ADP + protein N-phospho-L-histidine.</text>
        <dbReference type="EC" id="2.7.13.3"/>
    </reaction>
</comment>
<keyword evidence="7" id="KW-0067">ATP-binding</keyword>
<evidence type="ECO:0000256" key="1">
    <source>
        <dbReference type="ARBA" id="ARBA00000085"/>
    </source>
</evidence>
<dbReference type="SUPFAM" id="SSF55874">
    <property type="entry name" value="ATPase domain of HSP90 chaperone/DNA topoisomerase II/histidine kinase"/>
    <property type="match status" value="1"/>
</dbReference>
<keyword evidence="12" id="KW-1185">Reference proteome</keyword>
<keyword evidence="9" id="KW-1133">Transmembrane helix</keyword>
<evidence type="ECO:0000256" key="7">
    <source>
        <dbReference type="ARBA" id="ARBA00022840"/>
    </source>
</evidence>
<dbReference type="GO" id="GO:0016020">
    <property type="term" value="C:membrane"/>
    <property type="evidence" value="ECO:0007669"/>
    <property type="project" value="InterPro"/>
</dbReference>
<evidence type="ECO:0000256" key="3">
    <source>
        <dbReference type="ARBA" id="ARBA00022553"/>
    </source>
</evidence>
<sequence length="373" mass="40667">MAWVAARQAVHRWWLVVLIDIGLVAAGAVELLLETRPAWTFDFAWGVLGLVAILTRQRLRWVSFLATLPALYVTGILIPTLITLFAVAERSRRRWMLFAASAVVAVLWLSPWDYAPRLGVLLDAIYAAMFGMAPTVLGLLVQTRRDLSQKLVELTEARRVERESAERQIVAAERARIAREMHDVVSHQVSLIAVQAGALQVATDDRQTAEAAKSIRLLSVRTLDELRHMVGVLRASGSGATELTPQPTLSELDRLVSASGVQASVLTEPPPGLPPTVQRALFRAVQEGLTNVRKHAPGAVTTIMFSATSRVVVLVVENGPSVEERTEFPSSRHGLIGLRERADLLGGSLATERLDNGGFRLRVTLPLSGEPGA</sequence>
<dbReference type="Gene3D" id="3.30.565.10">
    <property type="entry name" value="Histidine kinase-like ATPase, C-terminal domain"/>
    <property type="match status" value="1"/>
</dbReference>
<dbReference type="EMBL" id="CP042305">
    <property type="protein sequence ID" value="QDZ15275.1"/>
    <property type="molecule type" value="Genomic_DNA"/>
</dbReference>
<gene>
    <name evidence="11" type="ORF">FPZ11_11350</name>
</gene>
<dbReference type="EC" id="2.7.13.3" evidence="2"/>
<evidence type="ECO:0000256" key="8">
    <source>
        <dbReference type="ARBA" id="ARBA00023012"/>
    </source>
</evidence>
<feature type="transmembrane region" description="Helical" evidence="9">
    <location>
        <begin position="12"/>
        <end position="33"/>
    </location>
</feature>
<dbReference type="RefSeq" id="WP_146320994.1">
    <property type="nucleotide sequence ID" value="NZ_CP042305.1"/>
</dbReference>
<keyword evidence="5" id="KW-0547">Nucleotide-binding</keyword>
<dbReference type="InterPro" id="IPR036890">
    <property type="entry name" value="HATPase_C_sf"/>
</dbReference>
<organism evidence="11 12">
    <name type="scientific">Humibacter ginsenosidimutans</name>
    <dbReference type="NCBI Taxonomy" id="2599293"/>
    <lineage>
        <taxon>Bacteria</taxon>
        <taxon>Bacillati</taxon>
        <taxon>Actinomycetota</taxon>
        <taxon>Actinomycetes</taxon>
        <taxon>Micrococcales</taxon>
        <taxon>Microbacteriaceae</taxon>
        <taxon>Humibacter</taxon>
    </lineage>
</organism>
<dbReference type="OrthoDB" id="227596at2"/>
<evidence type="ECO:0000259" key="10">
    <source>
        <dbReference type="Pfam" id="PF07730"/>
    </source>
</evidence>
<protein>
    <recommendedName>
        <fullName evidence="2">histidine kinase</fullName>
        <ecNumber evidence="2">2.7.13.3</ecNumber>
    </recommendedName>
</protein>
<evidence type="ECO:0000256" key="2">
    <source>
        <dbReference type="ARBA" id="ARBA00012438"/>
    </source>
</evidence>
<dbReference type="PANTHER" id="PTHR24421:SF10">
    <property type="entry name" value="NITRATE_NITRITE SENSOR PROTEIN NARQ"/>
    <property type="match status" value="1"/>
</dbReference>
<keyword evidence="3" id="KW-0597">Phosphoprotein</keyword>
<keyword evidence="6 11" id="KW-0418">Kinase</keyword>
<dbReference type="InterPro" id="IPR050482">
    <property type="entry name" value="Sensor_HK_TwoCompSys"/>
</dbReference>
<keyword evidence="9" id="KW-0472">Membrane</keyword>
<dbReference type="GO" id="GO:0046983">
    <property type="term" value="F:protein dimerization activity"/>
    <property type="evidence" value="ECO:0007669"/>
    <property type="project" value="InterPro"/>
</dbReference>
<reference evidence="11 12" key="1">
    <citation type="submission" date="2019-07" db="EMBL/GenBank/DDBJ databases">
        <title>Full genome sequence of Humibacter sp. WJ7-1.</title>
        <authorList>
            <person name="Im W.-T."/>
        </authorList>
    </citation>
    <scope>NUCLEOTIDE SEQUENCE [LARGE SCALE GENOMIC DNA]</scope>
    <source>
        <strain evidence="11 12">WJ7-1</strain>
    </source>
</reference>
<dbReference type="GO" id="GO:0005524">
    <property type="term" value="F:ATP binding"/>
    <property type="evidence" value="ECO:0007669"/>
    <property type="project" value="UniProtKB-KW"/>
</dbReference>
<dbReference type="Pfam" id="PF07730">
    <property type="entry name" value="HisKA_3"/>
    <property type="match status" value="1"/>
</dbReference>
<evidence type="ECO:0000256" key="4">
    <source>
        <dbReference type="ARBA" id="ARBA00022679"/>
    </source>
</evidence>
<dbReference type="KEGG" id="huw:FPZ11_11350"/>
<dbReference type="InterPro" id="IPR011712">
    <property type="entry name" value="Sig_transdc_His_kin_sub3_dim/P"/>
</dbReference>
<dbReference type="GO" id="GO:0000155">
    <property type="term" value="F:phosphorelay sensor kinase activity"/>
    <property type="evidence" value="ECO:0007669"/>
    <property type="project" value="InterPro"/>
</dbReference>
<evidence type="ECO:0000256" key="6">
    <source>
        <dbReference type="ARBA" id="ARBA00022777"/>
    </source>
</evidence>
<keyword evidence="9" id="KW-0812">Transmembrane</keyword>
<evidence type="ECO:0000256" key="9">
    <source>
        <dbReference type="SAM" id="Phobius"/>
    </source>
</evidence>
<keyword evidence="4" id="KW-0808">Transferase</keyword>
<dbReference type="CDD" id="cd16917">
    <property type="entry name" value="HATPase_UhpB-NarQ-NarX-like"/>
    <property type="match status" value="1"/>
</dbReference>
<evidence type="ECO:0000313" key="11">
    <source>
        <dbReference type="EMBL" id="QDZ15275.1"/>
    </source>
</evidence>
<dbReference type="Proteomes" id="UP000320216">
    <property type="component" value="Chromosome"/>
</dbReference>
<evidence type="ECO:0000256" key="5">
    <source>
        <dbReference type="ARBA" id="ARBA00022741"/>
    </source>
</evidence>
<dbReference type="PANTHER" id="PTHR24421">
    <property type="entry name" value="NITRATE/NITRITE SENSOR PROTEIN NARX-RELATED"/>
    <property type="match status" value="1"/>
</dbReference>
<feature type="transmembrane region" description="Helical" evidence="9">
    <location>
        <begin position="124"/>
        <end position="141"/>
    </location>
</feature>
<evidence type="ECO:0000313" key="12">
    <source>
        <dbReference type="Proteomes" id="UP000320216"/>
    </source>
</evidence>
<feature type="domain" description="Signal transduction histidine kinase subgroup 3 dimerisation and phosphoacceptor" evidence="10">
    <location>
        <begin position="173"/>
        <end position="236"/>
    </location>
</feature>
<accession>A0A5B8M679</accession>
<feature type="transmembrane region" description="Helical" evidence="9">
    <location>
        <begin position="61"/>
        <end position="88"/>
    </location>
</feature>
<name>A0A5B8M679_9MICO</name>
<keyword evidence="8" id="KW-0902">Two-component regulatory system</keyword>
<dbReference type="Gene3D" id="1.20.5.1930">
    <property type="match status" value="1"/>
</dbReference>
<feature type="transmembrane region" description="Helical" evidence="9">
    <location>
        <begin position="95"/>
        <end position="112"/>
    </location>
</feature>
<proteinExistence type="predicted"/>